<dbReference type="Proteomes" id="UP001212841">
    <property type="component" value="Unassembled WGS sequence"/>
</dbReference>
<dbReference type="InterPro" id="IPR051620">
    <property type="entry name" value="ORF904-like_C"/>
</dbReference>
<evidence type="ECO:0000256" key="4">
    <source>
        <dbReference type="SAM" id="MobiDB-lite"/>
    </source>
</evidence>
<dbReference type="PANTHER" id="PTHR35372">
    <property type="entry name" value="ATP BINDING PROTEIN-RELATED"/>
    <property type="match status" value="1"/>
</dbReference>
<dbReference type="Pfam" id="PF08706">
    <property type="entry name" value="D5_N"/>
    <property type="match status" value="1"/>
</dbReference>
<comment type="caution">
    <text evidence="6">The sequence shown here is derived from an EMBL/GenBank/DDBJ whole genome shotgun (WGS) entry which is preliminary data.</text>
</comment>
<dbReference type="InterPro" id="IPR006500">
    <property type="entry name" value="Helicase_put_C_phage/plasmid"/>
</dbReference>
<keyword evidence="1" id="KW-0547">Nucleotide-binding</keyword>
<dbReference type="PROSITE" id="PS51206">
    <property type="entry name" value="SF3_HELICASE_1"/>
    <property type="match status" value="1"/>
</dbReference>
<evidence type="ECO:0000256" key="1">
    <source>
        <dbReference type="ARBA" id="ARBA00022741"/>
    </source>
</evidence>
<evidence type="ECO:0000256" key="3">
    <source>
        <dbReference type="ARBA" id="ARBA00022840"/>
    </source>
</evidence>
<dbReference type="InterPro" id="IPR014818">
    <property type="entry name" value="Phage/plasmid_primase_P4_C"/>
</dbReference>
<keyword evidence="2" id="KW-0378">Hydrolase</keyword>
<gene>
    <name evidence="6" type="ORF">HK097_006055</name>
</gene>
<keyword evidence="3" id="KW-0067">ATP-binding</keyword>
<dbReference type="EMBL" id="JADGJD010000284">
    <property type="protein sequence ID" value="KAJ3052557.1"/>
    <property type="molecule type" value="Genomic_DNA"/>
</dbReference>
<dbReference type="AlphaFoldDB" id="A0AAD5SEK9"/>
<accession>A0AAD5SEK9</accession>
<proteinExistence type="predicted"/>
<name>A0AAD5SEK9_9FUNG</name>
<evidence type="ECO:0000313" key="6">
    <source>
        <dbReference type="EMBL" id="KAJ3052557.1"/>
    </source>
</evidence>
<organism evidence="6 7">
    <name type="scientific">Rhizophlyctis rosea</name>
    <dbReference type="NCBI Taxonomy" id="64517"/>
    <lineage>
        <taxon>Eukaryota</taxon>
        <taxon>Fungi</taxon>
        <taxon>Fungi incertae sedis</taxon>
        <taxon>Chytridiomycota</taxon>
        <taxon>Chytridiomycota incertae sedis</taxon>
        <taxon>Chytridiomycetes</taxon>
        <taxon>Rhizophlyctidales</taxon>
        <taxon>Rhizophlyctidaceae</taxon>
        <taxon>Rhizophlyctis</taxon>
    </lineage>
</organism>
<evidence type="ECO:0000313" key="7">
    <source>
        <dbReference type="Proteomes" id="UP001212841"/>
    </source>
</evidence>
<dbReference type="GO" id="GO:0016787">
    <property type="term" value="F:hydrolase activity"/>
    <property type="evidence" value="ECO:0007669"/>
    <property type="project" value="UniProtKB-KW"/>
</dbReference>
<dbReference type="InterPro" id="IPR014015">
    <property type="entry name" value="Helicase_SF3_DNA-vir"/>
</dbReference>
<dbReference type="NCBIfam" id="TIGR01613">
    <property type="entry name" value="primase_Cterm"/>
    <property type="match status" value="1"/>
</dbReference>
<protein>
    <recommendedName>
        <fullName evidence="5">SF3 helicase domain-containing protein</fullName>
    </recommendedName>
</protein>
<dbReference type="SMART" id="SM00885">
    <property type="entry name" value="D5_N"/>
    <property type="match status" value="1"/>
</dbReference>
<sequence>MFYQVMKQDPSAIDLSVYRTGLRMVGMHKGSITNLQPGEVSEHERLFGEDSYKHCYRFVDFETLEHIPMTVDIYKATSINVRDDSVPYTAFKDEDLNDLIKTRGGKGRPKKRVLPADVEAEKRMEEALRGKHEDFEPESQLCATLEWLFNHYGHAPDLKDVKKSHSCLIFPLSKVYDCHFVNRKHTSNHQFLVVDKNGSSQRCHNLQCKGENWKKIPPSKFSKAVKQELITVGILDRERQLNSAKPRDEALAIDKRDQIIQVMVTNVQDHINFPLKVNPTTFIETATGAEVDLTNTDTCPTCFAVHPIPLGTLFIDTRSAHCYFRCFLNKKKLLPEPFQLDPQAPNNIPTLSEKLQDSILILRERRRLFTCDFVQGLQYYLGLDIPINFEQAPIFDDEQLNQLMYEGLSDHTSALAKILHYLLKHQFACTVDGVWYQYTYHRWKQNSEDAFITHIEIIVAQFRNMKIHYSETKSDEKLAEKQTVHIDKIIQKLSNFNARLEILKDCKVRFTQNDPFCTDGIHNFQDMLDEKRHLLNFTTGIYDLDTDEFRPGRPDDFLTLSCGCEYTTNSDPEKRAFLNKFFEDIQPDREEREYLPLFLSSNIHGSTKEEVFHIMTGGAANGKSVLRDAMASALGEYFETIPANLLCKERPGASSPTPEIVKLKGKRAAWGSEPEENQSINTGFVKWIVGNDPMTGRLLNSNHILTFFPQFKLVLLTKDIPLFDSNDNGTFRRARIQVFPTTFMDDPGDSKYEKQIDETLKERIKGCQQEFMLMLIEKYRVYRSMPRLRPTKRINDMVEAHRLKNNPVLHFLESCSVTAHGYAISVKSLCDHFSIWCRSQKVQCPGKSAFKEELQRIKTIEYVDKLHFQGTKGYQPGVKNRKFLAIDSDMEATGGNTDEQEESFQDGGPSYDLLMDHTD</sequence>
<dbReference type="PANTHER" id="PTHR35372:SF2">
    <property type="entry name" value="SF3 HELICASE DOMAIN-CONTAINING PROTEIN"/>
    <property type="match status" value="1"/>
</dbReference>
<reference evidence="6" key="1">
    <citation type="submission" date="2020-05" db="EMBL/GenBank/DDBJ databases">
        <title>Phylogenomic resolution of chytrid fungi.</title>
        <authorList>
            <person name="Stajich J.E."/>
            <person name="Amses K."/>
            <person name="Simmons R."/>
            <person name="Seto K."/>
            <person name="Myers J."/>
            <person name="Bonds A."/>
            <person name="Quandt C.A."/>
            <person name="Barry K."/>
            <person name="Liu P."/>
            <person name="Grigoriev I."/>
            <person name="Longcore J.E."/>
            <person name="James T.Y."/>
        </authorList>
    </citation>
    <scope>NUCLEOTIDE SEQUENCE</scope>
    <source>
        <strain evidence="6">JEL0318</strain>
    </source>
</reference>
<feature type="region of interest" description="Disordered" evidence="4">
    <location>
        <begin position="891"/>
        <end position="919"/>
    </location>
</feature>
<evidence type="ECO:0000256" key="2">
    <source>
        <dbReference type="ARBA" id="ARBA00022801"/>
    </source>
</evidence>
<feature type="domain" description="SF3 helicase" evidence="5">
    <location>
        <begin position="590"/>
        <end position="752"/>
    </location>
</feature>
<dbReference type="GO" id="GO:0005524">
    <property type="term" value="F:ATP binding"/>
    <property type="evidence" value="ECO:0007669"/>
    <property type="project" value="UniProtKB-KW"/>
</dbReference>
<evidence type="ECO:0000259" key="5">
    <source>
        <dbReference type="PROSITE" id="PS51206"/>
    </source>
</evidence>
<keyword evidence="7" id="KW-1185">Reference proteome</keyword>